<comment type="similarity">
    <text evidence="3 10">Belongs to the cytochrome P450 family.</text>
</comment>
<dbReference type="SUPFAM" id="SSF48264">
    <property type="entry name" value="Cytochrome P450"/>
    <property type="match status" value="1"/>
</dbReference>
<dbReference type="InterPro" id="IPR002401">
    <property type="entry name" value="Cyt_P450_E_grp-I"/>
</dbReference>
<keyword evidence="7 9" id="KW-0408">Iron</keyword>
<evidence type="ECO:0000256" key="6">
    <source>
        <dbReference type="ARBA" id="ARBA00023002"/>
    </source>
</evidence>
<dbReference type="EMBL" id="MG721496">
    <property type="protein sequence ID" value="AVZ23836.1"/>
    <property type="molecule type" value="mRNA"/>
</dbReference>
<dbReference type="Pfam" id="PF00067">
    <property type="entry name" value="p450"/>
    <property type="match status" value="1"/>
</dbReference>
<feature type="binding site" description="axial binding residue" evidence="9">
    <location>
        <position position="457"/>
    </location>
    <ligand>
        <name>heme</name>
        <dbReference type="ChEBI" id="CHEBI:30413"/>
    </ligand>
    <ligandPart>
        <name>Fe</name>
        <dbReference type="ChEBI" id="CHEBI:18248"/>
    </ligandPart>
</feature>
<keyword evidence="11" id="KW-0472">Membrane</keyword>
<evidence type="ECO:0000256" key="8">
    <source>
        <dbReference type="ARBA" id="ARBA00023033"/>
    </source>
</evidence>
<evidence type="ECO:0000256" key="7">
    <source>
        <dbReference type="ARBA" id="ARBA00023004"/>
    </source>
</evidence>
<proteinExistence type="evidence at transcript level"/>
<dbReference type="PANTHER" id="PTHR24305:SF166">
    <property type="entry name" value="CYTOCHROME P450 12A4, MITOCHONDRIAL-RELATED"/>
    <property type="match status" value="1"/>
</dbReference>
<keyword evidence="8 10" id="KW-0503">Monooxygenase</keyword>
<dbReference type="AlphaFoldDB" id="A0A2R4RMS5"/>
<evidence type="ECO:0000313" key="12">
    <source>
        <dbReference type="EMBL" id="AVZ23836.1"/>
    </source>
</evidence>
<keyword evidence="4 9" id="KW-0349">Heme</keyword>
<comment type="pathway">
    <text evidence="2">Secondary metabolite biosynthesis.</text>
</comment>
<keyword evidence="6 10" id="KW-0560">Oxidoreductase</keyword>
<dbReference type="PANTHER" id="PTHR24305">
    <property type="entry name" value="CYTOCHROME P450"/>
    <property type="match status" value="1"/>
</dbReference>
<dbReference type="PRINTS" id="PR00463">
    <property type="entry name" value="EP450I"/>
</dbReference>
<dbReference type="InterPro" id="IPR017972">
    <property type="entry name" value="Cyt_P450_CS"/>
</dbReference>
<organism evidence="12">
    <name type="scientific">Thanatephorus cucumeris</name>
    <name type="common">Black scurf of potato</name>
    <name type="synonym">Rhizoctonia solani</name>
    <dbReference type="NCBI Taxonomy" id="107832"/>
    <lineage>
        <taxon>Eukaryota</taxon>
        <taxon>Fungi</taxon>
        <taxon>Dikarya</taxon>
        <taxon>Basidiomycota</taxon>
        <taxon>Agaricomycotina</taxon>
        <taxon>Agaricomycetes</taxon>
        <taxon>Cantharellales</taxon>
        <taxon>Ceratobasidiaceae</taxon>
        <taxon>Thanatephorus</taxon>
    </lineage>
</organism>
<evidence type="ECO:0000256" key="4">
    <source>
        <dbReference type="ARBA" id="ARBA00022617"/>
    </source>
</evidence>
<dbReference type="PRINTS" id="PR00385">
    <property type="entry name" value="P450"/>
</dbReference>
<dbReference type="GO" id="GO:0020037">
    <property type="term" value="F:heme binding"/>
    <property type="evidence" value="ECO:0007669"/>
    <property type="project" value="InterPro"/>
</dbReference>
<dbReference type="InterPro" id="IPR050121">
    <property type="entry name" value="Cytochrome_P450_monoxygenase"/>
</dbReference>
<evidence type="ECO:0000256" key="1">
    <source>
        <dbReference type="ARBA" id="ARBA00001971"/>
    </source>
</evidence>
<feature type="transmembrane region" description="Helical" evidence="11">
    <location>
        <begin position="6"/>
        <end position="24"/>
    </location>
</feature>
<keyword evidence="11" id="KW-0812">Transmembrane</keyword>
<dbReference type="GO" id="GO:0016705">
    <property type="term" value="F:oxidoreductase activity, acting on paired donors, with incorporation or reduction of molecular oxygen"/>
    <property type="evidence" value="ECO:0007669"/>
    <property type="project" value="InterPro"/>
</dbReference>
<evidence type="ECO:0000256" key="10">
    <source>
        <dbReference type="RuleBase" id="RU000461"/>
    </source>
</evidence>
<evidence type="ECO:0000256" key="3">
    <source>
        <dbReference type="ARBA" id="ARBA00010617"/>
    </source>
</evidence>
<comment type="cofactor">
    <cofactor evidence="1 9">
        <name>heme</name>
        <dbReference type="ChEBI" id="CHEBI:30413"/>
    </cofactor>
</comment>
<dbReference type="Gene3D" id="1.10.630.10">
    <property type="entry name" value="Cytochrome P450"/>
    <property type="match status" value="1"/>
</dbReference>
<dbReference type="GO" id="GO:0004497">
    <property type="term" value="F:monooxygenase activity"/>
    <property type="evidence" value="ECO:0007669"/>
    <property type="project" value="UniProtKB-KW"/>
</dbReference>
<dbReference type="PROSITE" id="PS00086">
    <property type="entry name" value="CYTOCHROME_P450"/>
    <property type="match status" value="1"/>
</dbReference>
<keyword evidence="11" id="KW-1133">Transmembrane helix</keyword>
<dbReference type="InterPro" id="IPR036396">
    <property type="entry name" value="Cyt_P450_sf"/>
</dbReference>
<protein>
    <submittedName>
        <fullName evidence="12">Cytochrome P450</fullName>
    </submittedName>
</protein>
<dbReference type="GO" id="GO:0005506">
    <property type="term" value="F:iron ion binding"/>
    <property type="evidence" value="ECO:0007669"/>
    <property type="project" value="InterPro"/>
</dbReference>
<evidence type="ECO:0000256" key="2">
    <source>
        <dbReference type="ARBA" id="ARBA00005179"/>
    </source>
</evidence>
<evidence type="ECO:0000256" key="9">
    <source>
        <dbReference type="PIRSR" id="PIRSR602401-1"/>
    </source>
</evidence>
<reference evidence="12" key="1">
    <citation type="submission" date="2017-12" db="EMBL/GenBank/DDBJ databases">
        <title>Cytochrome P450 family protein genes from Thanatephorus cucumeris (Frank) Donk.</title>
        <authorList>
            <person name="Lu W."/>
            <person name="Chen X."/>
            <person name="Wang Y."/>
            <person name="Feng J."/>
            <person name="Wu Q."/>
            <person name="Zhu D."/>
        </authorList>
    </citation>
    <scope>NUCLEOTIDE SEQUENCE</scope>
</reference>
<keyword evidence="5 9" id="KW-0479">Metal-binding</keyword>
<evidence type="ECO:0000256" key="11">
    <source>
        <dbReference type="SAM" id="Phobius"/>
    </source>
</evidence>
<dbReference type="InterPro" id="IPR001128">
    <property type="entry name" value="Cyt_P450"/>
</dbReference>
<accession>A0A2R4RMS5</accession>
<evidence type="ECO:0000256" key="5">
    <source>
        <dbReference type="ARBA" id="ARBA00022723"/>
    </source>
</evidence>
<sequence>MSLLSILFQCMLGYILVSTVIRWAKFRRALVQINNYPGERVVFGFASLLGNILPYIPYISLGSGHSWRIKYQVFERLGTDIYGGASLFPPMSYFVASDPAAVKHVSYSRNGFVKNTESYKILMGFGSNLLVVEGAQWKRQRRIAAPAFSDKNNRLVWDTAKGFVQQMIDNWKPNEPTIIADVCEEVSLPLSLCVIAKAGFGQDVSWKSDPIPTGYKLSFKDALSTASKTMHYPLIIPNWAWGLRRKWSNAKQAHNELRSYLKEMISTRRALKEQQIREIINSRHDLFSQLISARDEGDMLTEDELIGNVFIFMIAGHETTAHTLAIMLGMLALYPEVQGKLVEQVRQLEREYGNLTYSHIQLLTYAMAVVYETLRLFPMAAFMPKKSTVDTKLTVGFPPNTQTIQVPASTQIIVYSTGLHYHPGYWENPEEFDPERFMNPYWNRDAFIAFSLGPRACIGRRFAETSLVAELVTLISKYSVAIDDTRFKHIEGESIVERRSRLIRPEIRLTLSPAAIPLVFSPRA</sequence>
<name>A0A2R4RMS5_THACU</name>